<dbReference type="PATRIC" id="fig|1297742.4.peg.7570"/>
<gene>
    <name evidence="2" type="ORF">A176_007442</name>
</gene>
<accession>A0A0H4XA78</accession>
<dbReference type="AlphaFoldDB" id="A0A0H4XA78"/>
<organism evidence="2 3">
    <name type="scientific">Pseudomyxococcus hansupus</name>
    <dbReference type="NCBI Taxonomy" id="1297742"/>
    <lineage>
        <taxon>Bacteria</taxon>
        <taxon>Pseudomonadati</taxon>
        <taxon>Myxococcota</taxon>
        <taxon>Myxococcia</taxon>
        <taxon>Myxococcales</taxon>
        <taxon>Cystobacterineae</taxon>
        <taxon>Myxococcaceae</taxon>
        <taxon>Pseudomyxococcus</taxon>
    </lineage>
</organism>
<evidence type="ECO:0000313" key="2">
    <source>
        <dbReference type="EMBL" id="AKQ70530.1"/>
    </source>
</evidence>
<keyword evidence="1" id="KW-0812">Transmembrane</keyword>
<keyword evidence="1" id="KW-1133">Transmembrane helix</keyword>
<evidence type="ECO:0000313" key="3">
    <source>
        <dbReference type="Proteomes" id="UP000009026"/>
    </source>
</evidence>
<name>A0A0H4XA78_9BACT</name>
<evidence type="ECO:0000256" key="1">
    <source>
        <dbReference type="SAM" id="Phobius"/>
    </source>
</evidence>
<sequence length="219" mass="24092">MRRPRTLQAEPFSSTDLGELRIVCPGCGHAVPVLDEAHCVTCGASLEAALGASRGPPPSLPPRRLTRAQRAAVLRPLRHTHHAWGTFFLLAGVVMLPVALGFVWPLLLLSSIFMGMGLLFRRSAWPAQVRREQKRRLQALVWGLPAAAEITKVERQVVPGLEAGRLVQLDYVFTVHGRRIAGSQPSPHASDLQRHPRERVWAVYVAESPEVSALWPPGP</sequence>
<protein>
    <submittedName>
        <fullName evidence="2">Uncharacterized protein</fullName>
    </submittedName>
</protein>
<dbReference type="Proteomes" id="UP000009026">
    <property type="component" value="Chromosome"/>
</dbReference>
<keyword evidence="3" id="KW-1185">Reference proteome</keyword>
<proteinExistence type="predicted"/>
<dbReference type="RefSeq" id="WP_021781205.1">
    <property type="nucleotide sequence ID" value="NZ_CP012109.1"/>
</dbReference>
<dbReference type="EMBL" id="CP012109">
    <property type="protein sequence ID" value="AKQ70530.1"/>
    <property type="molecule type" value="Genomic_DNA"/>
</dbReference>
<feature type="transmembrane region" description="Helical" evidence="1">
    <location>
        <begin position="83"/>
        <end position="100"/>
    </location>
</feature>
<dbReference type="KEGG" id="mym:A176_007442"/>
<keyword evidence="1" id="KW-0472">Membrane</keyword>
<reference evidence="2 3" key="1">
    <citation type="journal article" date="2016" name="PLoS ONE">
        <title>Complete Genome Sequence and Comparative Genomics of a Novel Myxobacterium Myxococcus hansupus.</title>
        <authorList>
            <person name="Sharma G."/>
            <person name="Narwani T."/>
            <person name="Subramanian S."/>
        </authorList>
    </citation>
    <scope>NUCLEOTIDE SEQUENCE [LARGE SCALE GENOMIC DNA]</scope>
    <source>
        <strain evidence="3">mixupus</strain>
    </source>
</reference>